<dbReference type="PROSITE" id="PS51379">
    <property type="entry name" value="4FE4S_FER_2"/>
    <property type="match status" value="1"/>
</dbReference>
<organism evidence="5 6">
    <name type="scientific">Blautia producta</name>
    <dbReference type="NCBI Taxonomy" id="33035"/>
    <lineage>
        <taxon>Bacteria</taxon>
        <taxon>Bacillati</taxon>
        <taxon>Bacillota</taxon>
        <taxon>Clostridia</taxon>
        <taxon>Lachnospirales</taxon>
        <taxon>Lachnospiraceae</taxon>
        <taxon>Blautia</taxon>
    </lineage>
</organism>
<feature type="domain" description="4Fe-4S ferredoxin-type" evidence="4">
    <location>
        <begin position="343"/>
        <end position="372"/>
    </location>
</feature>
<dbReference type="Proteomes" id="UP000289794">
    <property type="component" value="Chromosome"/>
</dbReference>
<dbReference type="SUPFAM" id="SSF51430">
    <property type="entry name" value="NAD(P)-linked oxidoreductase"/>
    <property type="match status" value="1"/>
</dbReference>
<keyword evidence="1" id="KW-0479">Metal-binding</keyword>
<evidence type="ECO:0000313" key="6">
    <source>
        <dbReference type="Proteomes" id="UP000289794"/>
    </source>
</evidence>
<dbReference type="InterPro" id="IPR017900">
    <property type="entry name" value="4Fe4S_Fe_S_CS"/>
</dbReference>
<gene>
    <name evidence="5" type="primary">yhdN_1</name>
    <name evidence="5" type="ORF">PMF13cell1_02000</name>
</gene>
<evidence type="ECO:0000313" key="5">
    <source>
        <dbReference type="EMBL" id="QBE96456.1"/>
    </source>
</evidence>
<dbReference type="CDD" id="cd19100">
    <property type="entry name" value="AKR_unchar"/>
    <property type="match status" value="1"/>
</dbReference>
<evidence type="ECO:0000259" key="4">
    <source>
        <dbReference type="PROSITE" id="PS51379"/>
    </source>
</evidence>
<dbReference type="EMBL" id="CP035945">
    <property type="protein sequence ID" value="QBE96456.1"/>
    <property type="molecule type" value="Genomic_DNA"/>
</dbReference>
<evidence type="ECO:0000256" key="3">
    <source>
        <dbReference type="ARBA" id="ARBA00023014"/>
    </source>
</evidence>
<dbReference type="InterPro" id="IPR023210">
    <property type="entry name" value="NADP_OxRdtase_dom"/>
</dbReference>
<dbReference type="InterPro" id="IPR017896">
    <property type="entry name" value="4Fe4S_Fe-S-bd"/>
</dbReference>
<keyword evidence="3" id="KW-0411">Iron-sulfur</keyword>
<keyword evidence="5" id="KW-0560">Oxidoreductase</keyword>
<dbReference type="Pfam" id="PF00248">
    <property type="entry name" value="Aldo_ket_red"/>
    <property type="match status" value="1"/>
</dbReference>
<dbReference type="InterPro" id="IPR036812">
    <property type="entry name" value="NAD(P)_OxRdtase_dom_sf"/>
</dbReference>
<protein>
    <submittedName>
        <fullName evidence="5">General stress protein 69</fullName>
        <ecNumber evidence="5">1.1.1.-</ecNumber>
    </submittedName>
</protein>
<dbReference type="InterPro" id="IPR053135">
    <property type="entry name" value="AKR2_Oxidoreductase"/>
</dbReference>
<accession>A0A4P6LWI1</accession>
<dbReference type="EC" id="1.1.1.-" evidence="5"/>
<dbReference type="KEGG" id="bpro:PMF13cell1_02000"/>
<dbReference type="Gene3D" id="3.30.70.20">
    <property type="match status" value="1"/>
</dbReference>
<dbReference type="AlphaFoldDB" id="A0A4P6LWI1"/>
<dbReference type="PANTHER" id="PTHR43312">
    <property type="entry name" value="D-THREO-ALDOSE 1-DEHYDROGENASE"/>
    <property type="match status" value="1"/>
</dbReference>
<proteinExistence type="predicted"/>
<dbReference type="SUPFAM" id="SSF46548">
    <property type="entry name" value="alpha-helical ferredoxin"/>
    <property type="match status" value="1"/>
</dbReference>
<dbReference type="PROSITE" id="PS00198">
    <property type="entry name" value="4FE4S_FER_1"/>
    <property type="match status" value="1"/>
</dbReference>
<evidence type="ECO:0000256" key="1">
    <source>
        <dbReference type="ARBA" id="ARBA00022723"/>
    </source>
</evidence>
<dbReference type="GO" id="GO:0016491">
    <property type="term" value="F:oxidoreductase activity"/>
    <property type="evidence" value="ECO:0007669"/>
    <property type="project" value="UniProtKB-KW"/>
</dbReference>
<name>A0A4P6LWI1_9FIRM</name>
<keyword evidence="2" id="KW-0408">Iron</keyword>
<dbReference type="PANTHER" id="PTHR43312:SF1">
    <property type="entry name" value="NADP-DEPENDENT OXIDOREDUCTASE DOMAIN-CONTAINING PROTEIN"/>
    <property type="match status" value="1"/>
</dbReference>
<dbReference type="Gene3D" id="3.20.20.100">
    <property type="entry name" value="NADP-dependent oxidoreductase domain"/>
    <property type="match status" value="1"/>
</dbReference>
<dbReference type="RefSeq" id="WP_130180632.1">
    <property type="nucleotide sequence ID" value="NZ_CP035945.1"/>
</dbReference>
<sequence length="385" mass="43023">MRYRELGKTGLKVSEIGLGAEWLERHSAREVKEVILRCENAGINILDCWMSEPNVRSNIGAAIKGRRERWIIQGHLGSTWQNGQYVRTRDIEQAKTAFFDLMERLGTDYIDLGILHFVDEEEEFRCIMDGEFYEYARKLKEKGIIRHIGMSTHNPAVAKLAALSGRIEMILFSINPAFDMLPASEDITEYFKENYDEGLGGISPERAELYRICEKNGVGITVMKGYAGGRLFSAETSPFKTALTPVQCLHYALTRPGTASVMVGYDTPEHVDQAVAYETASEEERDYATVLANAPVHAYYGQCTYCGHCAPCPSGIDIAMVSKLYDLAVMQPEVPAALKAHYYGLSANGKDCVECGSCERNCPFGVKVTERMKKAEVLFKQDCRG</sequence>
<dbReference type="GO" id="GO:0051536">
    <property type="term" value="F:iron-sulfur cluster binding"/>
    <property type="evidence" value="ECO:0007669"/>
    <property type="project" value="UniProtKB-KW"/>
</dbReference>
<evidence type="ECO:0000256" key="2">
    <source>
        <dbReference type="ARBA" id="ARBA00023004"/>
    </source>
</evidence>
<reference evidence="5 6" key="1">
    <citation type="submission" date="2019-01" db="EMBL/GenBank/DDBJ databases">
        <title>PMF-metabolizing Aryl O-demethylase.</title>
        <authorList>
            <person name="Kim M."/>
        </authorList>
    </citation>
    <scope>NUCLEOTIDE SEQUENCE [LARGE SCALE GENOMIC DNA]</scope>
    <source>
        <strain evidence="5 6">PMF1</strain>
    </source>
</reference>
<dbReference type="GO" id="GO:0046872">
    <property type="term" value="F:metal ion binding"/>
    <property type="evidence" value="ECO:0007669"/>
    <property type="project" value="UniProtKB-KW"/>
</dbReference>